<organism evidence="2 3">
    <name type="scientific">Rugosimonospora acidiphila</name>
    <dbReference type="NCBI Taxonomy" id="556531"/>
    <lineage>
        <taxon>Bacteria</taxon>
        <taxon>Bacillati</taxon>
        <taxon>Actinomycetota</taxon>
        <taxon>Actinomycetes</taxon>
        <taxon>Micromonosporales</taxon>
        <taxon>Micromonosporaceae</taxon>
        <taxon>Rugosimonospora</taxon>
    </lineage>
</organism>
<keyword evidence="3" id="KW-1185">Reference proteome</keyword>
<reference evidence="3" key="1">
    <citation type="journal article" date="2019" name="Int. J. Syst. Evol. Microbiol.">
        <title>The Global Catalogue of Microorganisms (GCM) 10K type strain sequencing project: providing services to taxonomists for standard genome sequencing and annotation.</title>
        <authorList>
            <consortium name="The Broad Institute Genomics Platform"/>
            <consortium name="The Broad Institute Genome Sequencing Center for Infectious Disease"/>
            <person name="Wu L."/>
            <person name="Ma J."/>
        </authorList>
    </citation>
    <scope>NUCLEOTIDE SEQUENCE [LARGE SCALE GENOMIC DNA]</scope>
    <source>
        <strain evidence="3">JCM 18304</strain>
    </source>
</reference>
<sequence>MDQPDPATPAPSPVPGPVPGEVIILTGPPGAGKTTVARALADRHALSVHLHGDDFWHAIRRGRLAPYLPEAHRQNQVVIEVLAGAAFGYAAGGYRVICDGIVGPWFLDAFRASARARGILLHYVVLRPDLDTTLRRAVARGRRGGAPPHHDASSDPALRDPAPIRALYRQFAGIAELEAHSLDTTRLTVAETVDAVERGLDAAAYLIVARG</sequence>
<dbReference type="InterPro" id="IPR027417">
    <property type="entry name" value="P-loop_NTPase"/>
</dbReference>
<dbReference type="RefSeq" id="WP_345638297.1">
    <property type="nucleotide sequence ID" value="NZ_BAABJQ010000041.1"/>
</dbReference>
<protein>
    <submittedName>
        <fullName evidence="2">ATP-binding protein</fullName>
    </submittedName>
</protein>
<evidence type="ECO:0000313" key="3">
    <source>
        <dbReference type="Proteomes" id="UP001501570"/>
    </source>
</evidence>
<proteinExistence type="predicted"/>
<dbReference type="EMBL" id="BAABJQ010000041">
    <property type="protein sequence ID" value="GAA5200124.1"/>
    <property type="molecule type" value="Genomic_DNA"/>
</dbReference>
<dbReference type="GO" id="GO:0005524">
    <property type="term" value="F:ATP binding"/>
    <property type="evidence" value="ECO:0007669"/>
    <property type="project" value="UniProtKB-KW"/>
</dbReference>
<dbReference type="Proteomes" id="UP001501570">
    <property type="component" value="Unassembled WGS sequence"/>
</dbReference>
<feature type="region of interest" description="Disordered" evidence="1">
    <location>
        <begin position="140"/>
        <end position="159"/>
    </location>
</feature>
<accession>A0ABP9SSZ8</accession>
<dbReference type="Gene3D" id="3.40.50.300">
    <property type="entry name" value="P-loop containing nucleotide triphosphate hydrolases"/>
    <property type="match status" value="1"/>
</dbReference>
<gene>
    <name evidence="2" type="ORF">GCM10023322_77290</name>
</gene>
<evidence type="ECO:0000313" key="2">
    <source>
        <dbReference type="EMBL" id="GAA5200124.1"/>
    </source>
</evidence>
<keyword evidence="2" id="KW-0547">Nucleotide-binding</keyword>
<dbReference type="SUPFAM" id="SSF52540">
    <property type="entry name" value="P-loop containing nucleoside triphosphate hydrolases"/>
    <property type="match status" value="1"/>
</dbReference>
<evidence type="ECO:0000256" key="1">
    <source>
        <dbReference type="SAM" id="MobiDB-lite"/>
    </source>
</evidence>
<name>A0ABP9SSZ8_9ACTN</name>
<comment type="caution">
    <text evidence="2">The sequence shown here is derived from an EMBL/GenBank/DDBJ whole genome shotgun (WGS) entry which is preliminary data.</text>
</comment>
<keyword evidence="2" id="KW-0067">ATP-binding</keyword>
<dbReference type="Pfam" id="PF13671">
    <property type="entry name" value="AAA_33"/>
    <property type="match status" value="1"/>
</dbReference>